<evidence type="ECO:0000256" key="4">
    <source>
        <dbReference type="ARBA" id="ARBA00022989"/>
    </source>
</evidence>
<dbReference type="Pfam" id="PF07690">
    <property type="entry name" value="MFS_1"/>
    <property type="match status" value="1"/>
</dbReference>
<keyword evidence="2" id="KW-0813">Transport</keyword>
<evidence type="ECO:0000256" key="5">
    <source>
        <dbReference type="ARBA" id="ARBA00023136"/>
    </source>
</evidence>
<evidence type="ECO:0000259" key="7">
    <source>
        <dbReference type="PROSITE" id="PS50850"/>
    </source>
</evidence>
<comment type="subcellular location">
    <subcellularLocation>
        <location evidence="1">Membrane</location>
        <topology evidence="1">Multi-pass membrane protein</topology>
    </subcellularLocation>
</comment>
<evidence type="ECO:0000256" key="2">
    <source>
        <dbReference type="ARBA" id="ARBA00022448"/>
    </source>
</evidence>
<reference evidence="8" key="1">
    <citation type="submission" date="2018-05" db="EMBL/GenBank/DDBJ databases">
        <authorList>
            <person name="Lanie J.A."/>
            <person name="Ng W.-L."/>
            <person name="Kazmierczak K.M."/>
            <person name="Andrzejewski T.M."/>
            <person name="Davidsen T.M."/>
            <person name="Wayne K.J."/>
            <person name="Tettelin H."/>
            <person name="Glass J.I."/>
            <person name="Rusch D."/>
            <person name="Podicherti R."/>
            <person name="Tsui H.-C.T."/>
            <person name="Winkler M.E."/>
        </authorList>
    </citation>
    <scope>NUCLEOTIDE SEQUENCE</scope>
</reference>
<organism evidence="8">
    <name type="scientific">marine metagenome</name>
    <dbReference type="NCBI Taxonomy" id="408172"/>
    <lineage>
        <taxon>unclassified sequences</taxon>
        <taxon>metagenomes</taxon>
        <taxon>ecological metagenomes</taxon>
    </lineage>
</organism>
<sequence length="426" mass="46258">MAGWYAVFILLLAYILSFVDRIIMSLLVIPIQSDLGISDTQMGLLMGLAFAIFYVAIGIPIAKLSDEKSRRIIVSIGIFLWSVMTAACGLAKSFAHLFFARVGVGVGEATLSPAAYSMIADYFSENKLGRAIAVYQSGALFGGGLAFIIGGIVVNFAVNADSITLPIIGVLQPWQIAFIVVGLPGVLMALVMLTVKEPRRTGMKEEFGKSVSVRDTVIFVVTNWKVYMAVFVGFGMLAIPITTVFTWFPTYLQRVHEATIAESGRVLGLILFFLSSSGVLFGGWLVDYLKSKNYQDSFFRVGLMAAVLPVPFSLFVSSLTNLDTTIALLCPFVFFASMPLAIGPIVLQIISPNQLRAQMAAIYMLFMNLLTAAIATTGVGFITDYLLHNDLAVGQSITIVNLISAPLAFISLAYGLFHYNKQLTKH</sequence>
<feature type="transmembrane region" description="Helical" evidence="6">
    <location>
        <begin position="132"/>
        <end position="154"/>
    </location>
</feature>
<dbReference type="InterPro" id="IPR020846">
    <property type="entry name" value="MFS_dom"/>
</dbReference>
<feature type="transmembrane region" description="Helical" evidence="6">
    <location>
        <begin position="362"/>
        <end position="383"/>
    </location>
</feature>
<accession>A0A381SXK4</accession>
<protein>
    <recommendedName>
        <fullName evidence="7">Major facilitator superfamily (MFS) profile domain-containing protein</fullName>
    </recommendedName>
</protein>
<feature type="transmembrane region" description="Helical" evidence="6">
    <location>
        <begin position="395"/>
        <end position="417"/>
    </location>
</feature>
<dbReference type="CDD" id="cd17328">
    <property type="entry name" value="MFS_spinster_like"/>
    <property type="match status" value="1"/>
</dbReference>
<dbReference type="PANTHER" id="PTHR23505">
    <property type="entry name" value="SPINSTER"/>
    <property type="match status" value="1"/>
</dbReference>
<dbReference type="InterPro" id="IPR011701">
    <property type="entry name" value="MFS"/>
</dbReference>
<evidence type="ECO:0000256" key="6">
    <source>
        <dbReference type="SAM" id="Phobius"/>
    </source>
</evidence>
<dbReference type="InterPro" id="IPR044770">
    <property type="entry name" value="MFS_spinster-like"/>
</dbReference>
<dbReference type="GO" id="GO:0016020">
    <property type="term" value="C:membrane"/>
    <property type="evidence" value="ECO:0007669"/>
    <property type="project" value="UniProtKB-SubCell"/>
</dbReference>
<dbReference type="SUPFAM" id="SSF103473">
    <property type="entry name" value="MFS general substrate transporter"/>
    <property type="match status" value="1"/>
</dbReference>
<name>A0A381SXK4_9ZZZZ</name>
<evidence type="ECO:0000256" key="1">
    <source>
        <dbReference type="ARBA" id="ARBA00004141"/>
    </source>
</evidence>
<feature type="transmembrane region" description="Helical" evidence="6">
    <location>
        <begin position="268"/>
        <end position="286"/>
    </location>
</feature>
<feature type="transmembrane region" description="Helical" evidence="6">
    <location>
        <begin position="7"/>
        <end position="31"/>
    </location>
</feature>
<keyword evidence="5 6" id="KW-0472">Membrane</keyword>
<feature type="transmembrane region" description="Helical" evidence="6">
    <location>
        <begin position="73"/>
        <end position="92"/>
    </location>
</feature>
<dbReference type="EMBL" id="UINC01003640">
    <property type="protein sequence ID" value="SVA08068.1"/>
    <property type="molecule type" value="Genomic_DNA"/>
</dbReference>
<dbReference type="PANTHER" id="PTHR23505:SF79">
    <property type="entry name" value="PROTEIN SPINSTER"/>
    <property type="match status" value="1"/>
</dbReference>
<feature type="domain" description="Major facilitator superfamily (MFS) profile" evidence="7">
    <location>
        <begin position="6"/>
        <end position="423"/>
    </location>
</feature>
<feature type="transmembrane region" description="Helical" evidence="6">
    <location>
        <begin position="98"/>
        <end position="120"/>
    </location>
</feature>
<dbReference type="PROSITE" id="PS50850">
    <property type="entry name" value="MFS"/>
    <property type="match status" value="1"/>
</dbReference>
<keyword evidence="4 6" id="KW-1133">Transmembrane helix</keyword>
<dbReference type="GO" id="GO:0022857">
    <property type="term" value="F:transmembrane transporter activity"/>
    <property type="evidence" value="ECO:0007669"/>
    <property type="project" value="InterPro"/>
</dbReference>
<dbReference type="InterPro" id="IPR036259">
    <property type="entry name" value="MFS_trans_sf"/>
</dbReference>
<keyword evidence="3 6" id="KW-0812">Transmembrane</keyword>
<dbReference type="AlphaFoldDB" id="A0A381SXK4"/>
<feature type="transmembrane region" description="Helical" evidence="6">
    <location>
        <begin position="226"/>
        <end position="248"/>
    </location>
</feature>
<feature type="transmembrane region" description="Helical" evidence="6">
    <location>
        <begin position="43"/>
        <end position="61"/>
    </location>
</feature>
<evidence type="ECO:0000256" key="3">
    <source>
        <dbReference type="ARBA" id="ARBA00022692"/>
    </source>
</evidence>
<feature type="transmembrane region" description="Helical" evidence="6">
    <location>
        <begin position="326"/>
        <end position="350"/>
    </location>
</feature>
<dbReference type="Gene3D" id="1.20.1250.20">
    <property type="entry name" value="MFS general substrate transporter like domains"/>
    <property type="match status" value="2"/>
</dbReference>
<feature type="transmembrane region" description="Helical" evidence="6">
    <location>
        <begin position="298"/>
        <end position="320"/>
    </location>
</feature>
<feature type="transmembrane region" description="Helical" evidence="6">
    <location>
        <begin position="174"/>
        <end position="195"/>
    </location>
</feature>
<evidence type="ECO:0000313" key="8">
    <source>
        <dbReference type="EMBL" id="SVA08068.1"/>
    </source>
</evidence>
<proteinExistence type="predicted"/>
<gene>
    <name evidence="8" type="ORF">METZ01_LOCUS60922</name>
</gene>